<dbReference type="AlphaFoldDB" id="A0AB36CMW5"/>
<dbReference type="EMBL" id="JABAFZ010000010">
    <property type="protein sequence ID" value="NME90193.1"/>
    <property type="molecule type" value="Genomic_DNA"/>
</dbReference>
<evidence type="ECO:0000313" key="2">
    <source>
        <dbReference type="EMBL" id="NME90193.1"/>
    </source>
</evidence>
<evidence type="ECO:0000256" key="1">
    <source>
        <dbReference type="SAM" id="Phobius"/>
    </source>
</evidence>
<evidence type="ECO:0000313" key="3">
    <source>
        <dbReference type="Proteomes" id="UP000544551"/>
    </source>
</evidence>
<keyword evidence="1" id="KW-0812">Transmembrane</keyword>
<gene>
    <name evidence="2" type="ORF">HF853_11015</name>
</gene>
<feature type="transmembrane region" description="Helical" evidence="1">
    <location>
        <begin position="113"/>
        <end position="132"/>
    </location>
</feature>
<proteinExistence type="predicted"/>
<keyword evidence="1" id="KW-1133">Transmembrane helix</keyword>
<sequence length="175" mass="19468">MMAKRWSGGLAFSPERELQVFREMALKGEHLSGTAMAGHGWEFTPGEKEDVIFDMTTESDADDDFFAMCKQAGWTHVLSVADTHIFKAAPGTVALHTDEQLETEILENQRNRFAKAAAVSAVIFIAVFLLIANVELYMVLEVAIIVASLLPVVYTWMPLLGFQTKLMKARSQLDD</sequence>
<dbReference type="Proteomes" id="UP000544551">
    <property type="component" value="Unassembled WGS sequence"/>
</dbReference>
<reference evidence="2 3" key="1">
    <citation type="submission" date="2020-04" db="EMBL/GenBank/DDBJ databases">
        <authorList>
            <person name="Hitch T.C.A."/>
            <person name="Wylensek D."/>
            <person name="Clavel T."/>
        </authorList>
    </citation>
    <scope>NUCLEOTIDE SEQUENCE [LARGE SCALE GENOMIC DNA]</scope>
    <source>
        <strain evidence="2 3">BL-383-APC-3D</strain>
    </source>
</reference>
<dbReference type="Pfam" id="PF11193">
    <property type="entry name" value="DUF2812"/>
    <property type="match status" value="1"/>
</dbReference>
<feature type="transmembrane region" description="Helical" evidence="1">
    <location>
        <begin position="138"/>
        <end position="162"/>
    </location>
</feature>
<name>A0AB36CMW5_9CORY</name>
<keyword evidence="1" id="KW-0472">Membrane</keyword>
<comment type="caution">
    <text evidence="2">The sequence shown here is derived from an EMBL/GenBank/DDBJ whole genome shotgun (WGS) entry which is preliminary data.</text>
</comment>
<dbReference type="InterPro" id="IPR021359">
    <property type="entry name" value="DUF2812"/>
</dbReference>
<organism evidence="2 3">
    <name type="scientific">Corynebacterium stationis</name>
    <dbReference type="NCBI Taxonomy" id="1705"/>
    <lineage>
        <taxon>Bacteria</taxon>
        <taxon>Bacillati</taxon>
        <taxon>Actinomycetota</taxon>
        <taxon>Actinomycetes</taxon>
        <taxon>Mycobacteriales</taxon>
        <taxon>Corynebacteriaceae</taxon>
        <taxon>Corynebacterium</taxon>
    </lineage>
</organism>
<accession>A0AB36CMW5</accession>
<protein>
    <submittedName>
        <fullName evidence="2">DUF2812 domain-containing protein</fullName>
    </submittedName>
</protein>